<dbReference type="GO" id="GO:0004656">
    <property type="term" value="F:procollagen-proline 4-dioxygenase activity"/>
    <property type="evidence" value="ECO:0007669"/>
    <property type="project" value="TreeGrafter"/>
</dbReference>
<dbReference type="Proteomes" id="UP000799766">
    <property type="component" value="Unassembled WGS sequence"/>
</dbReference>
<dbReference type="SUPFAM" id="SSF51197">
    <property type="entry name" value="Clavaminate synthase-like"/>
    <property type="match status" value="1"/>
</dbReference>
<dbReference type="EMBL" id="MU001682">
    <property type="protein sequence ID" value="KAF2456838.1"/>
    <property type="molecule type" value="Genomic_DNA"/>
</dbReference>
<sequence>MTTSAELLPEGFLEGPAPNITMARIDFSKSVLPGYAGLYAAILDGVLSEEECKTLTEAAEAQANGNWERAMVNVGGGRQVMATDIRNCGRIIWDSPEMVAKLWARIEPLVPELQELKNREAITGIAGRTGGGDSKWLLSRLNERMRFLKYTRGEYFQAHRDGSYVTDDGSERSWFTLHLYLNDSTSDPNDPLEGGATRFHDLRYRNQLDVVPKIGRVLLFQHAHLIHSGADVVGGTKLTMRTDIMYRMG</sequence>
<dbReference type="InterPro" id="IPR006620">
    <property type="entry name" value="Pro_4_hyd_alph"/>
</dbReference>
<dbReference type="InterPro" id="IPR045054">
    <property type="entry name" value="P4HA-like"/>
</dbReference>
<evidence type="ECO:0000259" key="6">
    <source>
        <dbReference type="SMART" id="SM00702"/>
    </source>
</evidence>
<gene>
    <name evidence="7" type="ORF">BDY21DRAFT_364392</name>
</gene>
<dbReference type="OrthoDB" id="69177at2759"/>
<dbReference type="Pfam" id="PF13640">
    <property type="entry name" value="2OG-FeII_Oxy_3"/>
    <property type="match status" value="1"/>
</dbReference>
<accession>A0A6A6NZ12</accession>
<evidence type="ECO:0000256" key="3">
    <source>
        <dbReference type="ARBA" id="ARBA00022964"/>
    </source>
</evidence>
<keyword evidence="5" id="KW-0408">Iron</keyword>
<dbReference type="GO" id="GO:0031418">
    <property type="term" value="F:L-ascorbic acid binding"/>
    <property type="evidence" value="ECO:0007669"/>
    <property type="project" value="InterPro"/>
</dbReference>
<evidence type="ECO:0000256" key="1">
    <source>
        <dbReference type="ARBA" id="ARBA00001961"/>
    </source>
</evidence>
<protein>
    <submittedName>
        <fullName evidence="7">Oxidoreductase domain-containing protein</fullName>
    </submittedName>
</protein>
<feature type="domain" description="Prolyl 4-hydroxylase alpha subunit" evidence="6">
    <location>
        <begin position="38"/>
        <end position="245"/>
    </location>
</feature>
<evidence type="ECO:0000256" key="2">
    <source>
        <dbReference type="ARBA" id="ARBA00022723"/>
    </source>
</evidence>
<organism evidence="7 8">
    <name type="scientific">Lineolata rhizophorae</name>
    <dbReference type="NCBI Taxonomy" id="578093"/>
    <lineage>
        <taxon>Eukaryota</taxon>
        <taxon>Fungi</taxon>
        <taxon>Dikarya</taxon>
        <taxon>Ascomycota</taxon>
        <taxon>Pezizomycotina</taxon>
        <taxon>Dothideomycetes</taxon>
        <taxon>Dothideomycetes incertae sedis</taxon>
        <taxon>Lineolatales</taxon>
        <taxon>Lineolataceae</taxon>
        <taxon>Lineolata</taxon>
    </lineage>
</organism>
<comment type="cofactor">
    <cofactor evidence="1">
        <name>L-ascorbate</name>
        <dbReference type="ChEBI" id="CHEBI:38290"/>
    </cofactor>
</comment>
<name>A0A6A6NZ12_9PEZI</name>
<evidence type="ECO:0000256" key="5">
    <source>
        <dbReference type="ARBA" id="ARBA00023004"/>
    </source>
</evidence>
<dbReference type="AlphaFoldDB" id="A0A6A6NZ12"/>
<keyword evidence="8" id="KW-1185">Reference proteome</keyword>
<dbReference type="Gene3D" id="2.60.120.620">
    <property type="entry name" value="q2cbj1_9rhob like domain"/>
    <property type="match status" value="1"/>
</dbReference>
<keyword evidence="2" id="KW-0479">Metal-binding</keyword>
<keyword evidence="4" id="KW-0560">Oxidoreductase</keyword>
<evidence type="ECO:0000256" key="4">
    <source>
        <dbReference type="ARBA" id="ARBA00023002"/>
    </source>
</evidence>
<dbReference type="PANTHER" id="PTHR10869:SF241">
    <property type="entry name" value="FE2OG DIOXYGENASE DOMAIN-CONTAINING PROTEIN"/>
    <property type="match status" value="1"/>
</dbReference>
<dbReference type="PANTHER" id="PTHR10869">
    <property type="entry name" value="PROLYL 4-HYDROXYLASE ALPHA SUBUNIT"/>
    <property type="match status" value="1"/>
</dbReference>
<dbReference type="GO" id="GO:0005783">
    <property type="term" value="C:endoplasmic reticulum"/>
    <property type="evidence" value="ECO:0007669"/>
    <property type="project" value="TreeGrafter"/>
</dbReference>
<proteinExistence type="predicted"/>
<reference evidence="7" key="1">
    <citation type="journal article" date="2020" name="Stud. Mycol.">
        <title>101 Dothideomycetes genomes: a test case for predicting lifestyles and emergence of pathogens.</title>
        <authorList>
            <person name="Haridas S."/>
            <person name="Albert R."/>
            <person name="Binder M."/>
            <person name="Bloem J."/>
            <person name="Labutti K."/>
            <person name="Salamov A."/>
            <person name="Andreopoulos B."/>
            <person name="Baker S."/>
            <person name="Barry K."/>
            <person name="Bills G."/>
            <person name="Bluhm B."/>
            <person name="Cannon C."/>
            <person name="Castanera R."/>
            <person name="Culley D."/>
            <person name="Daum C."/>
            <person name="Ezra D."/>
            <person name="Gonzalez J."/>
            <person name="Henrissat B."/>
            <person name="Kuo A."/>
            <person name="Liang C."/>
            <person name="Lipzen A."/>
            <person name="Lutzoni F."/>
            <person name="Magnuson J."/>
            <person name="Mondo S."/>
            <person name="Nolan M."/>
            <person name="Ohm R."/>
            <person name="Pangilinan J."/>
            <person name="Park H.-J."/>
            <person name="Ramirez L."/>
            <person name="Alfaro M."/>
            <person name="Sun H."/>
            <person name="Tritt A."/>
            <person name="Yoshinaga Y."/>
            <person name="Zwiers L.-H."/>
            <person name="Turgeon B."/>
            <person name="Goodwin S."/>
            <person name="Spatafora J."/>
            <person name="Crous P."/>
            <person name="Grigoriev I."/>
        </authorList>
    </citation>
    <scope>NUCLEOTIDE SEQUENCE</scope>
    <source>
        <strain evidence="7">ATCC 16933</strain>
    </source>
</reference>
<keyword evidence="3" id="KW-0223">Dioxygenase</keyword>
<dbReference type="InterPro" id="IPR044862">
    <property type="entry name" value="Pro_4_hyd_alph_FE2OG_OXY"/>
</dbReference>
<dbReference type="GO" id="GO:0005506">
    <property type="term" value="F:iron ion binding"/>
    <property type="evidence" value="ECO:0007669"/>
    <property type="project" value="InterPro"/>
</dbReference>
<evidence type="ECO:0000313" key="8">
    <source>
        <dbReference type="Proteomes" id="UP000799766"/>
    </source>
</evidence>
<dbReference type="SMART" id="SM00702">
    <property type="entry name" value="P4Hc"/>
    <property type="match status" value="1"/>
</dbReference>
<evidence type="ECO:0000313" key="7">
    <source>
        <dbReference type="EMBL" id="KAF2456838.1"/>
    </source>
</evidence>